<evidence type="ECO:0000313" key="1">
    <source>
        <dbReference type="EMBL" id="MEC4723089.1"/>
    </source>
</evidence>
<gene>
    <name evidence="1" type="ORF">RY831_28410</name>
</gene>
<protein>
    <recommendedName>
        <fullName evidence="3">Transposase</fullName>
    </recommendedName>
</protein>
<dbReference type="Proteomes" id="UP001352263">
    <property type="component" value="Unassembled WGS sequence"/>
</dbReference>
<reference evidence="1 2" key="1">
    <citation type="submission" date="2023-10" db="EMBL/GenBank/DDBJ databases">
        <title>Noviherbaspirillum sp. CPCC 100848 genome assembly.</title>
        <authorList>
            <person name="Li X.Y."/>
            <person name="Fang X.M."/>
        </authorList>
    </citation>
    <scope>NUCLEOTIDE SEQUENCE [LARGE SCALE GENOMIC DNA]</scope>
    <source>
        <strain evidence="1 2">CPCC 100848</strain>
    </source>
</reference>
<evidence type="ECO:0008006" key="3">
    <source>
        <dbReference type="Google" id="ProtNLM"/>
    </source>
</evidence>
<keyword evidence="2" id="KW-1185">Reference proteome</keyword>
<accession>A0ABU6JJ69</accession>
<organism evidence="1 2">
    <name type="scientific">Noviherbaspirillum album</name>
    <dbReference type="NCBI Taxonomy" id="3080276"/>
    <lineage>
        <taxon>Bacteria</taxon>
        <taxon>Pseudomonadati</taxon>
        <taxon>Pseudomonadota</taxon>
        <taxon>Betaproteobacteria</taxon>
        <taxon>Burkholderiales</taxon>
        <taxon>Oxalobacteraceae</taxon>
        <taxon>Noviherbaspirillum</taxon>
    </lineage>
</organism>
<name>A0ABU6JJ69_9BURK</name>
<proteinExistence type="predicted"/>
<comment type="caution">
    <text evidence="1">The sequence shown here is derived from an EMBL/GenBank/DDBJ whole genome shotgun (WGS) entry which is preliminary data.</text>
</comment>
<dbReference type="RefSeq" id="WP_326509712.1">
    <property type="nucleotide sequence ID" value="NZ_JAWIIV010000043.1"/>
</dbReference>
<dbReference type="EMBL" id="JAWIIV010000043">
    <property type="protein sequence ID" value="MEC4723089.1"/>
    <property type="molecule type" value="Genomic_DNA"/>
</dbReference>
<sequence length="53" mass="6078">MDEFRNQENLQAGGKTRLQQLLNVNQALMTVYVMKAAFKDLWEPGGGKSWRHA</sequence>
<evidence type="ECO:0000313" key="2">
    <source>
        <dbReference type="Proteomes" id="UP001352263"/>
    </source>
</evidence>